<comment type="subcellular location">
    <subcellularLocation>
        <location evidence="3">Cytoplasm</location>
    </subcellularLocation>
</comment>
<dbReference type="CDD" id="cd00446">
    <property type="entry name" value="GrpE"/>
    <property type="match status" value="1"/>
</dbReference>
<evidence type="ECO:0000313" key="8">
    <source>
        <dbReference type="Proteomes" id="UP001175097"/>
    </source>
</evidence>
<organism evidence="7 8">
    <name type="scientific">Sporosarcina highlanderae</name>
    <dbReference type="NCBI Taxonomy" id="3035916"/>
    <lineage>
        <taxon>Bacteria</taxon>
        <taxon>Bacillati</taxon>
        <taxon>Bacillota</taxon>
        <taxon>Bacilli</taxon>
        <taxon>Bacillales</taxon>
        <taxon>Caryophanaceae</taxon>
        <taxon>Sporosarcina</taxon>
    </lineage>
</organism>
<dbReference type="SUPFAM" id="SSF51064">
    <property type="entry name" value="Head domain of nucleotide exchange factor GrpE"/>
    <property type="match status" value="1"/>
</dbReference>
<evidence type="ECO:0000256" key="2">
    <source>
        <dbReference type="ARBA" id="ARBA00023186"/>
    </source>
</evidence>
<dbReference type="Gene3D" id="2.30.22.10">
    <property type="entry name" value="Head domain of nucleotide exchange factor GrpE"/>
    <property type="match status" value="1"/>
</dbReference>
<dbReference type="InterPro" id="IPR009012">
    <property type="entry name" value="GrpE_head"/>
</dbReference>
<dbReference type="NCBIfam" id="NF010738">
    <property type="entry name" value="PRK14140.1"/>
    <property type="match status" value="1"/>
</dbReference>
<dbReference type="InterPro" id="IPR000740">
    <property type="entry name" value="GrpE"/>
</dbReference>
<sequence length="198" mass="22302">MTEKMNEVEKETTESEEVSAETATLDAAEETVTTSNESSEEANEESDEKDQKISELEAKLHEEENKLLRVLADFENAKRRATLDKEALNKYKAQSLLTNLLPVLDNFARALAVETKTDEAQSIMTGMDMIYRNLVEALEGEGLVEIETLDKEFDPNFHQAVMTGSEPDKPSGIVLEELQKGYMLKDRVLRPSMVKVNE</sequence>
<feature type="compositionally biased region" description="Acidic residues" evidence="6">
    <location>
        <begin position="38"/>
        <end position="48"/>
    </location>
</feature>
<evidence type="ECO:0000313" key="7">
    <source>
        <dbReference type="EMBL" id="MDN4607067.1"/>
    </source>
</evidence>
<evidence type="ECO:0000256" key="1">
    <source>
        <dbReference type="ARBA" id="ARBA00009054"/>
    </source>
</evidence>
<dbReference type="SUPFAM" id="SSF58014">
    <property type="entry name" value="Coiled-coil domain of nucleotide exchange factor GrpE"/>
    <property type="match status" value="1"/>
</dbReference>
<evidence type="ECO:0000256" key="5">
    <source>
        <dbReference type="RuleBase" id="RU004478"/>
    </source>
</evidence>
<evidence type="ECO:0000256" key="3">
    <source>
        <dbReference type="HAMAP-Rule" id="MF_01151"/>
    </source>
</evidence>
<dbReference type="PROSITE" id="PS01071">
    <property type="entry name" value="GRPE"/>
    <property type="match status" value="1"/>
</dbReference>
<dbReference type="RefSeq" id="WP_301242620.1">
    <property type="nucleotide sequence ID" value="NZ_JAROCC010000004.1"/>
</dbReference>
<comment type="function">
    <text evidence="3 4">Participates actively in the response to hyperosmotic and heat shock by preventing the aggregation of stress-denatured proteins, in association with DnaK and GrpE. It is the nucleotide exchange factor for DnaK and may function as a thermosensor. Unfolded proteins bind initially to DnaJ; upon interaction with the DnaJ-bound protein, DnaK hydrolyzes its bound ATP, resulting in the formation of a stable complex. GrpE releases ADP from DnaK; ATP binding to DnaK triggers the release of the substrate protein, thus completing the reaction cycle. Several rounds of ATP-dependent interactions between DnaJ, DnaK and GrpE are required for fully efficient folding.</text>
</comment>
<dbReference type="EMBL" id="JAROCC010000004">
    <property type="protein sequence ID" value="MDN4607067.1"/>
    <property type="molecule type" value="Genomic_DNA"/>
</dbReference>
<comment type="subunit">
    <text evidence="3">Homodimer.</text>
</comment>
<feature type="region of interest" description="Disordered" evidence="6">
    <location>
        <begin position="1"/>
        <end position="52"/>
    </location>
</feature>
<keyword evidence="3 4" id="KW-0346">Stress response</keyword>
<protein>
    <recommendedName>
        <fullName evidence="3 4">Protein GrpE</fullName>
    </recommendedName>
    <alternativeName>
        <fullName evidence="3">HSP-70 cofactor</fullName>
    </alternativeName>
</protein>
<feature type="compositionally biased region" description="Basic and acidic residues" evidence="6">
    <location>
        <begin position="1"/>
        <end position="13"/>
    </location>
</feature>
<evidence type="ECO:0000256" key="4">
    <source>
        <dbReference type="RuleBase" id="RU000639"/>
    </source>
</evidence>
<comment type="similarity">
    <text evidence="1 3 5">Belongs to the GrpE family.</text>
</comment>
<comment type="caution">
    <text evidence="7">The sequence shown here is derived from an EMBL/GenBank/DDBJ whole genome shotgun (WGS) entry which is preliminary data.</text>
</comment>
<dbReference type="Gene3D" id="3.90.20.20">
    <property type="match status" value="1"/>
</dbReference>
<gene>
    <name evidence="3 7" type="primary">grpE</name>
    <name evidence="7" type="ORF">P5G49_06175</name>
</gene>
<dbReference type="Pfam" id="PF01025">
    <property type="entry name" value="GrpE"/>
    <property type="match status" value="1"/>
</dbReference>
<dbReference type="Proteomes" id="UP001175097">
    <property type="component" value="Unassembled WGS sequence"/>
</dbReference>
<keyword evidence="3" id="KW-0963">Cytoplasm</keyword>
<dbReference type="InterPro" id="IPR013805">
    <property type="entry name" value="GrpE_CC"/>
</dbReference>
<dbReference type="PANTHER" id="PTHR21237:SF23">
    <property type="entry name" value="GRPE PROTEIN HOMOLOG, MITOCHONDRIAL"/>
    <property type="match status" value="1"/>
</dbReference>
<evidence type="ECO:0000256" key="6">
    <source>
        <dbReference type="SAM" id="MobiDB-lite"/>
    </source>
</evidence>
<name>A0ABT8JRQ8_9BACL</name>
<keyword evidence="8" id="KW-1185">Reference proteome</keyword>
<dbReference type="PANTHER" id="PTHR21237">
    <property type="entry name" value="GRPE PROTEIN"/>
    <property type="match status" value="1"/>
</dbReference>
<accession>A0ABT8JRQ8</accession>
<dbReference type="PRINTS" id="PR00773">
    <property type="entry name" value="GRPEPROTEIN"/>
</dbReference>
<proteinExistence type="inferred from homology"/>
<keyword evidence="2 3" id="KW-0143">Chaperone</keyword>
<reference evidence="7" key="1">
    <citation type="submission" date="2023-03" db="EMBL/GenBank/DDBJ databases">
        <title>MT1 and MT2 Draft Genomes of Novel Species.</title>
        <authorList>
            <person name="Venkateswaran K."/>
        </authorList>
    </citation>
    <scope>NUCLEOTIDE SEQUENCE</scope>
    <source>
        <strain evidence="7">F6_3S_P_2</strain>
    </source>
</reference>
<dbReference type="HAMAP" id="MF_01151">
    <property type="entry name" value="GrpE"/>
    <property type="match status" value="1"/>
</dbReference>
<feature type="compositionally biased region" description="Low complexity" evidence="6">
    <location>
        <begin position="20"/>
        <end position="37"/>
    </location>
</feature>